<dbReference type="PROSITE" id="PS52032">
    <property type="entry name" value="MARR_BRCT_CHROMO"/>
    <property type="match status" value="1"/>
</dbReference>
<evidence type="ECO:0000259" key="8">
    <source>
        <dbReference type="PROSITE" id="PS50934"/>
    </source>
</evidence>
<dbReference type="FunFam" id="1.10.10.10:FF:000020">
    <property type="entry name" value="SWI/SNF complex subunit SMARCC2 isoform c"/>
    <property type="match status" value="1"/>
</dbReference>
<dbReference type="CDD" id="cd00167">
    <property type="entry name" value="SANT"/>
    <property type="match status" value="1"/>
</dbReference>
<feature type="compositionally biased region" description="Basic and acidic residues" evidence="6">
    <location>
        <begin position="818"/>
        <end position="830"/>
    </location>
</feature>
<dbReference type="SMART" id="SM00717">
    <property type="entry name" value="SANT"/>
    <property type="match status" value="1"/>
</dbReference>
<dbReference type="EMBL" id="JANBTX010000016">
    <property type="protein sequence ID" value="KAJ2690060.1"/>
    <property type="molecule type" value="Genomic_DNA"/>
</dbReference>
<feature type="region of interest" description="Disordered" evidence="6">
    <location>
        <begin position="543"/>
        <end position="570"/>
    </location>
</feature>
<feature type="compositionally biased region" description="Low complexity" evidence="6">
    <location>
        <begin position="278"/>
        <end position="289"/>
    </location>
</feature>
<accession>A0A9W8GR14</accession>
<feature type="domain" description="SWIRM" evidence="8">
    <location>
        <begin position="414"/>
        <end position="511"/>
    </location>
</feature>
<reference evidence="11" key="1">
    <citation type="submission" date="2022-07" db="EMBL/GenBank/DDBJ databases">
        <title>Phylogenomic reconstructions and comparative analyses of Kickxellomycotina fungi.</title>
        <authorList>
            <person name="Reynolds N.K."/>
            <person name="Stajich J.E."/>
            <person name="Barry K."/>
            <person name="Grigoriev I.V."/>
            <person name="Crous P."/>
            <person name="Smith M.E."/>
        </authorList>
    </citation>
    <scope>NUCLEOTIDE SEQUENCE</scope>
    <source>
        <strain evidence="11">CBS 109367</strain>
    </source>
</reference>
<evidence type="ECO:0000256" key="6">
    <source>
        <dbReference type="SAM" id="MobiDB-lite"/>
    </source>
</evidence>
<feature type="compositionally biased region" description="Basic and acidic residues" evidence="6">
    <location>
        <begin position="770"/>
        <end position="793"/>
    </location>
</feature>
<feature type="domain" description="Myb-like" evidence="7">
    <location>
        <begin position="670"/>
        <end position="712"/>
    </location>
</feature>
<evidence type="ECO:0000313" key="12">
    <source>
        <dbReference type="Proteomes" id="UP001151516"/>
    </source>
</evidence>
<evidence type="ECO:0000259" key="7">
    <source>
        <dbReference type="PROSITE" id="PS50090"/>
    </source>
</evidence>
<name>A0A9W8GR14_9FUNG</name>
<evidence type="ECO:0000259" key="10">
    <source>
        <dbReference type="PROSITE" id="PS52032"/>
    </source>
</evidence>
<feature type="region of interest" description="Disordered" evidence="6">
    <location>
        <begin position="1057"/>
        <end position="1101"/>
    </location>
</feature>
<evidence type="ECO:0000256" key="1">
    <source>
        <dbReference type="ARBA" id="ARBA00023015"/>
    </source>
</evidence>
<dbReference type="InterPro" id="IPR007526">
    <property type="entry name" value="SWIRM"/>
</dbReference>
<dbReference type="InterPro" id="IPR017884">
    <property type="entry name" value="SANT_dom"/>
</dbReference>
<evidence type="ECO:0000256" key="4">
    <source>
        <dbReference type="ARBA" id="ARBA00023242"/>
    </source>
</evidence>
<dbReference type="SUPFAM" id="SSF46689">
    <property type="entry name" value="Homeodomain-like"/>
    <property type="match status" value="2"/>
</dbReference>
<dbReference type="Pfam" id="PF04433">
    <property type="entry name" value="SWIRM"/>
    <property type="match status" value="1"/>
</dbReference>
<feature type="region of interest" description="Disordered" evidence="6">
    <location>
        <begin position="334"/>
        <end position="396"/>
    </location>
</feature>
<dbReference type="GO" id="GO:0003677">
    <property type="term" value="F:DNA binding"/>
    <property type="evidence" value="ECO:0007669"/>
    <property type="project" value="UniProtKB-KW"/>
</dbReference>
<dbReference type="SUPFAM" id="SSF52113">
    <property type="entry name" value="BRCT domain"/>
    <property type="match status" value="1"/>
</dbReference>
<evidence type="ECO:0000313" key="11">
    <source>
        <dbReference type="EMBL" id="KAJ2690060.1"/>
    </source>
</evidence>
<dbReference type="OrthoDB" id="118550at2759"/>
<feature type="compositionally biased region" description="Low complexity" evidence="6">
    <location>
        <begin position="549"/>
        <end position="570"/>
    </location>
</feature>
<dbReference type="InterPro" id="IPR049898">
    <property type="entry name" value="MARR_BRCT_CHROMO"/>
</dbReference>
<dbReference type="InterPro" id="IPR036420">
    <property type="entry name" value="BRCT_dom_sf"/>
</dbReference>
<dbReference type="PROSITE" id="PS51293">
    <property type="entry name" value="SANT"/>
    <property type="match status" value="1"/>
</dbReference>
<dbReference type="PANTHER" id="PTHR12802">
    <property type="entry name" value="SWI/SNF COMPLEX-RELATED"/>
    <property type="match status" value="1"/>
</dbReference>
<evidence type="ECO:0000256" key="5">
    <source>
        <dbReference type="SAM" id="Coils"/>
    </source>
</evidence>
<dbReference type="Gene3D" id="1.10.10.60">
    <property type="entry name" value="Homeodomain-like"/>
    <property type="match status" value="1"/>
</dbReference>
<keyword evidence="5" id="KW-0175">Coiled coil</keyword>
<dbReference type="Gene3D" id="1.10.10.10">
    <property type="entry name" value="Winged helix-like DNA-binding domain superfamily/Winged helix DNA-binding domain"/>
    <property type="match status" value="1"/>
</dbReference>
<dbReference type="Pfam" id="PF16495">
    <property type="entry name" value="SWIRM-assoc_1"/>
    <property type="match status" value="1"/>
</dbReference>
<comment type="caution">
    <text evidence="11">The sequence shown here is derived from an EMBL/GenBank/DDBJ whole genome shotgun (WGS) entry which is preliminary data.</text>
</comment>
<feature type="domain" description="Chromo" evidence="10">
    <location>
        <begin position="1"/>
        <end position="296"/>
    </location>
</feature>
<dbReference type="InterPro" id="IPR009057">
    <property type="entry name" value="Homeodomain-like_sf"/>
</dbReference>
<dbReference type="PANTHER" id="PTHR12802:SF41">
    <property type="entry name" value="BRAHMA ASSOCIATED PROTEIN 155 KDA"/>
    <property type="match status" value="1"/>
</dbReference>
<dbReference type="PROSITE" id="PS50090">
    <property type="entry name" value="MYB_LIKE"/>
    <property type="match status" value="1"/>
</dbReference>
<dbReference type="Pfam" id="PF00249">
    <property type="entry name" value="Myb_DNA-binding"/>
    <property type="match status" value="1"/>
</dbReference>
<organism evidence="11 12">
    <name type="scientific">Coemansia spiralis</name>
    <dbReference type="NCBI Taxonomy" id="417178"/>
    <lineage>
        <taxon>Eukaryota</taxon>
        <taxon>Fungi</taxon>
        <taxon>Fungi incertae sedis</taxon>
        <taxon>Zoopagomycota</taxon>
        <taxon>Kickxellomycotina</taxon>
        <taxon>Kickxellomycetes</taxon>
        <taxon>Kickxellales</taxon>
        <taxon>Kickxellaceae</taxon>
        <taxon>Coemansia</taxon>
    </lineage>
</organism>
<dbReference type="InterPro" id="IPR001005">
    <property type="entry name" value="SANT/Myb"/>
</dbReference>
<keyword evidence="1" id="KW-0805">Transcription regulation</keyword>
<dbReference type="AlphaFoldDB" id="A0A9W8GR14"/>
<feature type="region of interest" description="Disordered" evidence="6">
    <location>
        <begin position="770"/>
        <end position="834"/>
    </location>
</feature>
<protein>
    <submittedName>
        <fullName evidence="11">SWI/SNF and RSC complex subunit Ssr2</fullName>
    </submittedName>
</protein>
<feature type="region of interest" description="Disordered" evidence="6">
    <location>
        <begin position="269"/>
        <end position="320"/>
    </location>
</feature>
<feature type="domain" description="SANT" evidence="9">
    <location>
        <begin position="665"/>
        <end position="716"/>
    </location>
</feature>
<gene>
    <name evidence="11" type="primary">ssr2</name>
    <name evidence="11" type="ORF">IWW39_001026</name>
</gene>
<feature type="compositionally biased region" description="Low complexity" evidence="6">
    <location>
        <begin position="1072"/>
        <end position="1093"/>
    </location>
</feature>
<sequence>MASHSAHQCQRDSWAAYYASDNVATRFDGVVDALTTEAEIAASSAPADTNMPSIDGPLLSQVTHAIQLALESVFGKGGSSGTGGCKMPAALFTVPQDGVKEQSPLYYALSAALDFAITHKVDLSSTQWASSAAARGLLEAVRLKLMDNRQLPLVKVHFGDDIPSEKRAMLGATVQSLGGRVVDSELDATHVVDNIEVRSGDGGDDWFRTLSKQDGRVLVHWWYTPDSYDAWMPAEPPYSAEPEEATEHNGPWYVSLQWVEDSGSFNEWMSEEDYESPNAANAAGNNAGGAKRRAHAGGSGEEKRLQPDGDNSDIPEGITPQDIHEYQRNLGNRTKRNEFEPLPNGELANVPTDDASVPEDTADKPPASPPRGSSMEVDQEPRDPSAVDQVANADEQLQREEDARRLLVEQTQEIIVPSYSAWFNLSLIHDNERRALPEFFNSRNMSKTPTIYIEYRNFMVNSYRLNPSEYLTVTACRRNLAGDVCAIMRVHAFLEQWGLINYQADADSRPSTIGPPFTGHFRISADTPRGLVPFQPSISSTQLATGARPGPVAGATASASAAPATGAPGTDGLALRKSIYESPTISHEASRPARDTNTLETPATTKDIFCYTCGVNCTIAYYHCVKNLRQRVDLCAPCFTDGRFPGSLASSDFVRLADCSTSQPGAGDDWVDQETLLLLEGIEMYDDDWNRIAEHVGTKSREECILHFLKLPIEDPYDVAPLKDPRGSQSAVMPFSRADNPVMSVVAFLASNVSPGVAAAAAKAALAELAKGDKGDKSEARVEPAENKDKEAVTAEPTASADGEIVQPVSSGMDVDTEVSKTEQNGKSEAEAEPVVPAGSQLAYAASIALGAAAAKAARLADCEERQMESMVHRVVELQMTKLELKMRQFEEMEAAIEQERKDLARQRQQLVEECWALKKKMALFESGAAGRIASANSSSVFQANDNVAQISRPPTAPPRPVTVAAPAPPPQAMVPVPAQVSTPVPVPGAIILPMAASTVTNGVPSGTLAPNMSTMPFASAPLTNGNGPSVVALGPEAPVISTGAAESTASAPIAGPLITSEPVATDSPIPEFASPHSSESSLESEGSNSDGSMDVDDLDA</sequence>
<keyword evidence="12" id="KW-1185">Reference proteome</keyword>
<dbReference type="GO" id="GO:0016514">
    <property type="term" value="C:SWI/SNF complex"/>
    <property type="evidence" value="ECO:0007669"/>
    <property type="project" value="TreeGrafter"/>
</dbReference>
<keyword evidence="4" id="KW-0539">Nucleus</keyword>
<evidence type="ECO:0000256" key="3">
    <source>
        <dbReference type="ARBA" id="ARBA00023163"/>
    </source>
</evidence>
<feature type="coiled-coil region" evidence="5">
    <location>
        <begin position="880"/>
        <end position="921"/>
    </location>
</feature>
<evidence type="ECO:0000259" key="9">
    <source>
        <dbReference type="PROSITE" id="PS51293"/>
    </source>
</evidence>
<evidence type="ECO:0000256" key="2">
    <source>
        <dbReference type="ARBA" id="ARBA00023125"/>
    </source>
</evidence>
<dbReference type="FunFam" id="1.10.10.60:FF:000014">
    <property type="entry name" value="SWI/SNF complex subunit SMARCC2 isoform C"/>
    <property type="match status" value="1"/>
</dbReference>
<dbReference type="InterPro" id="IPR032451">
    <property type="entry name" value="SMARCC_C"/>
</dbReference>
<dbReference type="PROSITE" id="PS50934">
    <property type="entry name" value="SWIRM"/>
    <property type="match status" value="1"/>
</dbReference>
<dbReference type="GO" id="GO:0006355">
    <property type="term" value="P:regulation of DNA-templated transcription"/>
    <property type="evidence" value="ECO:0007669"/>
    <property type="project" value="UniProtKB-ARBA"/>
</dbReference>
<keyword evidence="2" id="KW-0238">DNA-binding</keyword>
<keyword evidence="3" id="KW-0804">Transcription</keyword>
<proteinExistence type="predicted"/>
<dbReference type="Gene3D" id="3.40.50.10190">
    <property type="entry name" value="BRCT domain"/>
    <property type="match status" value="1"/>
</dbReference>
<dbReference type="Proteomes" id="UP001151516">
    <property type="component" value="Unassembled WGS sequence"/>
</dbReference>
<dbReference type="InterPro" id="IPR036388">
    <property type="entry name" value="WH-like_DNA-bd_sf"/>
</dbReference>